<keyword evidence="6" id="KW-0862">Zinc</keyword>
<evidence type="ECO:0000256" key="1">
    <source>
        <dbReference type="ARBA" id="ARBA00001947"/>
    </source>
</evidence>
<comment type="similarity">
    <text evidence="3">Belongs to the PTPS family.</text>
</comment>
<evidence type="ECO:0000256" key="3">
    <source>
        <dbReference type="ARBA" id="ARBA00009164"/>
    </source>
</evidence>
<dbReference type="OrthoDB" id="14045at2759"/>
<keyword evidence="7" id="KW-0783">Tetrahydrobiopterin biosynthesis</keyword>
<reference evidence="10" key="1">
    <citation type="submission" date="2021-02" db="EMBL/GenBank/DDBJ databases">
        <title>First Annotated Genome of the Yellow-green Alga Tribonema minus.</title>
        <authorList>
            <person name="Mahan K.M."/>
        </authorList>
    </citation>
    <scope>NUCLEOTIDE SEQUENCE</scope>
    <source>
        <strain evidence="10">UTEX B ZZ1240</strain>
    </source>
</reference>
<dbReference type="UniPathway" id="UPA00849">
    <property type="reaction ID" value="UER00819"/>
</dbReference>
<comment type="caution">
    <text evidence="10">The sequence shown here is derived from an EMBL/GenBank/DDBJ whole genome shotgun (WGS) entry which is preliminary data.</text>
</comment>
<dbReference type="EC" id="4.2.3.12" evidence="4"/>
<evidence type="ECO:0000256" key="6">
    <source>
        <dbReference type="ARBA" id="ARBA00022833"/>
    </source>
</evidence>
<dbReference type="InterPro" id="IPR007115">
    <property type="entry name" value="6-PTP_synth/QueD"/>
</dbReference>
<evidence type="ECO:0000256" key="2">
    <source>
        <dbReference type="ARBA" id="ARBA00005126"/>
    </source>
</evidence>
<dbReference type="SUPFAM" id="SSF55620">
    <property type="entry name" value="Tetrahydrobiopterin biosynthesis enzymes-like"/>
    <property type="match status" value="1"/>
</dbReference>
<dbReference type="Pfam" id="PF01242">
    <property type="entry name" value="PTPS"/>
    <property type="match status" value="1"/>
</dbReference>
<organism evidence="10 11">
    <name type="scientific">Tribonema minus</name>
    <dbReference type="NCBI Taxonomy" id="303371"/>
    <lineage>
        <taxon>Eukaryota</taxon>
        <taxon>Sar</taxon>
        <taxon>Stramenopiles</taxon>
        <taxon>Ochrophyta</taxon>
        <taxon>PX clade</taxon>
        <taxon>Xanthophyceae</taxon>
        <taxon>Tribonematales</taxon>
        <taxon>Tribonemataceae</taxon>
        <taxon>Tribonema</taxon>
    </lineage>
</organism>
<dbReference type="PANTHER" id="PTHR12589:SF7">
    <property type="entry name" value="6-PYRUVOYL TETRAHYDROBIOPTERIN SYNTHASE"/>
    <property type="match status" value="1"/>
</dbReference>
<dbReference type="InterPro" id="IPR038418">
    <property type="entry name" value="6-PTP_synth/QueD_sf"/>
</dbReference>
<name>A0A835ZBF3_9STRA</name>
<evidence type="ECO:0000256" key="8">
    <source>
        <dbReference type="ARBA" id="ARBA00023239"/>
    </source>
</evidence>
<dbReference type="Gene3D" id="3.30.479.10">
    <property type="entry name" value="6-pyruvoyl tetrahydropterin synthase/QueD"/>
    <property type="match status" value="1"/>
</dbReference>
<keyword evidence="5" id="KW-0479">Metal-binding</keyword>
<protein>
    <recommendedName>
        <fullName evidence="4">6-pyruvoyltetrahydropterin synthase</fullName>
        <ecNumber evidence="4">4.2.3.12</ecNumber>
    </recommendedName>
</protein>
<gene>
    <name evidence="10" type="ORF">JKP88DRAFT_205704</name>
</gene>
<dbReference type="Proteomes" id="UP000664859">
    <property type="component" value="Unassembled WGS sequence"/>
</dbReference>
<comment type="pathway">
    <text evidence="2">Cofactor biosynthesis; tetrahydrobiopterin biosynthesis; tetrahydrobiopterin from 7,8-dihydroneopterin triphosphate: step 1/3.</text>
</comment>
<evidence type="ECO:0000313" key="10">
    <source>
        <dbReference type="EMBL" id="KAG5190006.1"/>
    </source>
</evidence>
<accession>A0A835ZBF3</accession>
<evidence type="ECO:0000256" key="7">
    <source>
        <dbReference type="ARBA" id="ARBA00023007"/>
    </source>
</evidence>
<dbReference type="PANTHER" id="PTHR12589">
    <property type="entry name" value="PYRUVOYL TETRAHYDROBIOPTERIN SYNTHASE"/>
    <property type="match status" value="1"/>
</dbReference>
<dbReference type="AlphaFoldDB" id="A0A835ZBF3"/>
<evidence type="ECO:0000256" key="5">
    <source>
        <dbReference type="ARBA" id="ARBA00022723"/>
    </source>
</evidence>
<dbReference type="GO" id="GO:0046872">
    <property type="term" value="F:metal ion binding"/>
    <property type="evidence" value="ECO:0007669"/>
    <property type="project" value="UniProtKB-KW"/>
</dbReference>
<dbReference type="GO" id="GO:0003874">
    <property type="term" value="F:6-pyruvoyltetrahydropterin synthase activity"/>
    <property type="evidence" value="ECO:0007669"/>
    <property type="project" value="UniProtKB-EC"/>
</dbReference>
<feature type="region of interest" description="Disordered" evidence="9">
    <location>
        <begin position="1"/>
        <end position="21"/>
    </location>
</feature>
<comment type="cofactor">
    <cofactor evidence="1">
        <name>Zn(2+)</name>
        <dbReference type="ChEBI" id="CHEBI:29105"/>
    </cofactor>
</comment>
<evidence type="ECO:0000313" key="11">
    <source>
        <dbReference type="Proteomes" id="UP000664859"/>
    </source>
</evidence>
<keyword evidence="8" id="KW-0456">Lyase</keyword>
<evidence type="ECO:0000256" key="4">
    <source>
        <dbReference type="ARBA" id="ARBA00013100"/>
    </source>
</evidence>
<dbReference type="GO" id="GO:0006729">
    <property type="term" value="P:tetrahydrobiopterin biosynthetic process"/>
    <property type="evidence" value="ECO:0007669"/>
    <property type="project" value="UniProtKB-UniPathway"/>
</dbReference>
<sequence length="217" mass="24485">MPADDKDRGYLVPASRDERRGSSAGIGEFEIFAGNEDFKFSAAHFVAYDGFRERLHGHNYQVAVRMKGEVAHDGYVMDVEEVRRVTRRLCKELNERFLCPQRSNVINSKISDGQVLMKCQDGCLFSFPESDCALLPIMHSTAEELAHYLYNRLVHDFTPEYLRLRGVRTLEICVSEAPRQEAVYRQPIPSSLAGLLLDSPCARRPPRPCLEPGGGHG</sequence>
<evidence type="ECO:0000256" key="9">
    <source>
        <dbReference type="SAM" id="MobiDB-lite"/>
    </source>
</evidence>
<proteinExistence type="inferred from homology"/>
<keyword evidence="11" id="KW-1185">Reference proteome</keyword>
<dbReference type="EMBL" id="JAFCMP010000040">
    <property type="protein sequence ID" value="KAG5190006.1"/>
    <property type="molecule type" value="Genomic_DNA"/>
</dbReference>